<evidence type="ECO:0000313" key="3">
    <source>
        <dbReference type="EMBL" id="KAK3890671.1"/>
    </source>
</evidence>
<sequence>MEKMLALMVMVVMVVVWPHVVVTDSNLWVGIEEPSGFDSSQGTVKNIPNIRSQAQCAMRASMTPSSYMFQYNGGDCVLYDKKEDSQGQYKLPDNTNTAPMLYTRLHNVCIDGNNVYEEGDEMTDVDCRQRRCTNRTLEPVILAPGLPCRSPFVEYDDGCFYLPQTEMTWCDARKYCVGLGGDLAYGPTFESLHQFLVANANKGVWVGAKSRKWLDGRVLPDTDRGGEYPWFTDEPNSGPKACVKAPRHRDYFLVDKNCNIELRFVCQLV</sequence>
<keyword evidence="4" id="KW-1185">Reference proteome</keyword>
<dbReference type="PANTHER" id="PTHR22801:SF63">
    <property type="entry name" value="C-TYPE LECTIN DOMAIN-CONTAINING PROTEIN"/>
    <property type="match status" value="1"/>
</dbReference>
<feature type="signal peptide" evidence="1">
    <location>
        <begin position="1"/>
        <end position="23"/>
    </location>
</feature>
<dbReference type="EMBL" id="JAWQEG010000402">
    <property type="protein sequence ID" value="KAK3890671.1"/>
    <property type="molecule type" value="Genomic_DNA"/>
</dbReference>
<dbReference type="InterPro" id="IPR016187">
    <property type="entry name" value="CTDL_fold"/>
</dbReference>
<comment type="caution">
    <text evidence="3">The sequence shown here is derived from an EMBL/GenBank/DDBJ whole genome shotgun (WGS) entry which is preliminary data.</text>
</comment>
<dbReference type="AlphaFoldDB" id="A0AAE1GF68"/>
<evidence type="ECO:0000259" key="2">
    <source>
        <dbReference type="PROSITE" id="PS50041"/>
    </source>
</evidence>
<feature type="chain" id="PRO_5042140954" description="C-type lectin domain-containing protein" evidence="1">
    <location>
        <begin position="24"/>
        <end position="269"/>
    </location>
</feature>
<evidence type="ECO:0000313" key="4">
    <source>
        <dbReference type="Proteomes" id="UP001286313"/>
    </source>
</evidence>
<keyword evidence="1" id="KW-0732">Signal</keyword>
<dbReference type="InterPro" id="IPR001304">
    <property type="entry name" value="C-type_lectin-like"/>
</dbReference>
<dbReference type="Pfam" id="PF00059">
    <property type="entry name" value="Lectin_C"/>
    <property type="match status" value="1"/>
</dbReference>
<gene>
    <name evidence="3" type="ORF">Pcinc_005403</name>
</gene>
<proteinExistence type="predicted"/>
<dbReference type="Proteomes" id="UP001286313">
    <property type="component" value="Unassembled WGS sequence"/>
</dbReference>
<dbReference type="InterPro" id="IPR016186">
    <property type="entry name" value="C-type_lectin-like/link_sf"/>
</dbReference>
<name>A0AAE1GF68_PETCI</name>
<dbReference type="CDD" id="cd00037">
    <property type="entry name" value="CLECT"/>
    <property type="match status" value="1"/>
</dbReference>
<dbReference type="SUPFAM" id="SSF56436">
    <property type="entry name" value="C-type lectin-like"/>
    <property type="match status" value="1"/>
</dbReference>
<protein>
    <recommendedName>
        <fullName evidence="2">C-type lectin domain-containing protein</fullName>
    </recommendedName>
</protein>
<evidence type="ECO:0000256" key="1">
    <source>
        <dbReference type="SAM" id="SignalP"/>
    </source>
</evidence>
<dbReference type="PANTHER" id="PTHR22801">
    <property type="entry name" value="LITHOSTATHINE"/>
    <property type="match status" value="1"/>
</dbReference>
<dbReference type="Gene3D" id="3.10.100.10">
    <property type="entry name" value="Mannose-Binding Protein A, subunit A"/>
    <property type="match status" value="1"/>
</dbReference>
<organism evidence="3 4">
    <name type="scientific">Petrolisthes cinctipes</name>
    <name type="common">Flat porcelain crab</name>
    <dbReference type="NCBI Taxonomy" id="88211"/>
    <lineage>
        <taxon>Eukaryota</taxon>
        <taxon>Metazoa</taxon>
        <taxon>Ecdysozoa</taxon>
        <taxon>Arthropoda</taxon>
        <taxon>Crustacea</taxon>
        <taxon>Multicrustacea</taxon>
        <taxon>Malacostraca</taxon>
        <taxon>Eumalacostraca</taxon>
        <taxon>Eucarida</taxon>
        <taxon>Decapoda</taxon>
        <taxon>Pleocyemata</taxon>
        <taxon>Anomura</taxon>
        <taxon>Galatheoidea</taxon>
        <taxon>Porcellanidae</taxon>
        <taxon>Petrolisthes</taxon>
    </lineage>
</organism>
<dbReference type="SMART" id="SM00034">
    <property type="entry name" value="CLECT"/>
    <property type="match status" value="1"/>
</dbReference>
<dbReference type="PROSITE" id="PS50041">
    <property type="entry name" value="C_TYPE_LECTIN_2"/>
    <property type="match status" value="1"/>
</dbReference>
<feature type="domain" description="C-type lectin" evidence="2">
    <location>
        <begin position="155"/>
        <end position="267"/>
    </location>
</feature>
<dbReference type="InterPro" id="IPR050801">
    <property type="entry name" value="Ca-Dep_Lectins_ImmuneDev"/>
</dbReference>
<reference evidence="3" key="1">
    <citation type="submission" date="2023-10" db="EMBL/GenBank/DDBJ databases">
        <title>Genome assemblies of two species of porcelain crab, Petrolisthes cinctipes and Petrolisthes manimaculis (Anomura: Porcellanidae).</title>
        <authorList>
            <person name="Angst P."/>
        </authorList>
    </citation>
    <scope>NUCLEOTIDE SEQUENCE</scope>
    <source>
        <strain evidence="3">PB745_01</strain>
        <tissue evidence="3">Gill</tissue>
    </source>
</reference>
<accession>A0AAE1GF68</accession>